<feature type="domain" description="DEAD-box RNA helicase Q" evidence="12">
    <location>
        <begin position="295"/>
        <end position="323"/>
    </location>
</feature>
<dbReference type="EMBL" id="CM029048">
    <property type="protein sequence ID" value="KAG2576420.1"/>
    <property type="molecule type" value="Genomic_DNA"/>
</dbReference>
<accession>A0A8T0QTT2</accession>
<dbReference type="GO" id="GO:0005524">
    <property type="term" value="F:ATP binding"/>
    <property type="evidence" value="ECO:0007669"/>
    <property type="project" value="UniProtKB-KW"/>
</dbReference>
<feature type="compositionally biased region" description="Acidic residues" evidence="9">
    <location>
        <begin position="255"/>
        <end position="275"/>
    </location>
</feature>
<keyword evidence="5" id="KW-0067">ATP-binding</keyword>
<dbReference type="CDD" id="cd18787">
    <property type="entry name" value="SF2_C_DEAD"/>
    <property type="match status" value="1"/>
</dbReference>
<gene>
    <name evidence="13" type="ORF">PVAP13_6NG021266</name>
</gene>
<dbReference type="CDD" id="cd17953">
    <property type="entry name" value="DEADc_DDX46"/>
    <property type="match status" value="1"/>
</dbReference>
<proteinExistence type="inferred from homology"/>
<feature type="compositionally biased region" description="Basic and acidic residues" evidence="9">
    <location>
        <begin position="103"/>
        <end position="138"/>
    </location>
</feature>
<evidence type="ECO:0000256" key="8">
    <source>
        <dbReference type="PROSITE-ProRule" id="PRU00552"/>
    </source>
</evidence>
<keyword evidence="2" id="KW-0547">Nucleotide-binding</keyword>
<dbReference type="SMART" id="SM00487">
    <property type="entry name" value="DEXDc"/>
    <property type="match status" value="1"/>
</dbReference>
<feature type="compositionally biased region" description="Basic residues" evidence="9">
    <location>
        <begin position="82"/>
        <end position="92"/>
    </location>
</feature>
<feature type="compositionally biased region" description="Basic and acidic residues" evidence="9">
    <location>
        <begin position="1"/>
        <end position="11"/>
    </location>
</feature>
<sequence>MGSVDDKDRDRDRRHRDRHHDRSSSRHRRDDRDRHYREKDRDREERETEKERVRRCEEGRDRERPRRRDADEEGENGEDRDRKRRGGSSHHRLGAETGAAPAVRDEEGRTGAEQRRLDDEMERRRSRVKEWQERRRAQQEGAGAEAGGGGDHATGKEWTLEGEDSDEDGKDSGAMDVDLKDGGDGTDGRADMEEDEIDPLDAFMNSVVLPEVAKLESNAASVHGVPASGAAVKSSKDVASTGDKKKATGRIMQGEDSDSDYDDAEEDGAGLEDENDEEFMKRLKVHGKDVPKPIKTWVQSGQTSKLLDTISKLGFEKPMPIQAQALPVIMSGRDCIGVAKTGSGKTLAFVLPMLRHVKDQPPVVPGDGPIGLIVAPTRELVVQIHSDIKKFSKVIGVSCVAVYGGSGVAQQISELKRGAEIVVCTPGRMIDILCTSNGKITNLRRVTFLVLDEADRMFDMGFEPQITRIIENTRRDRQTVLFSATFPWQVETLARKVLIRPVEIQVGGRSVVNKDITQVVEVRPESVRFLRLLELLGEWIYKGKILVFVHTQDKCDSLLKDLFDHQYQCLSLHGGKDQADRESTVADFKSNVCSLLIATSVAARGLDVKELELVVNYDVPNHYEDYVHRVGRTGRAGRKGYAVTFISEEEEQYAPDLVKALELSEQTVPEDLKALADRFMAKVKQGTERAHGTGYGGSGFKFNEEEDEARKSTKKAQAREYGYEEDKSYSDSDEEEVCKAGDDQDVEAVSEPGANDEARVRALETLVRIQRHAVSGYHKEELEINDFPQYARWRITHKDTLGPIQDGGAAITIRGTYIAQGIIVGANDRKLYLFIEGPSESCVKKAKLELKRVLEDCVKHAPNVPKSAPTKKYSVI</sequence>
<dbReference type="InterPro" id="IPR014001">
    <property type="entry name" value="Helicase_ATP-bd"/>
</dbReference>
<dbReference type="Pfam" id="PF00271">
    <property type="entry name" value="Helicase_C"/>
    <property type="match status" value="1"/>
</dbReference>
<feature type="compositionally biased region" description="Basic and acidic residues" evidence="9">
    <location>
        <begin position="170"/>
        <end position="191"/>
    </location>
</feature>
<dbReference type="GO" id="GO:0003724">
    <property type="term" value="F:RNA helicase activity"/>
    <property type="evidence" value="ECO:0007669"/>
    <property type="project" value="UniProtKB-EC"/>
</dbReference>
<evidence type="ECO:0000256" key="9">
    <source>
        <dbReference type="SAM" id="MobiDB-lite"/>
    </source>
</evidence>
<evidence type="ECO:0000256" key="1">
    <source>
        <dbReference type="ARBA" id="ARBA00012552"/>
    </source>
</evidence>
<organism evidence="13 14">
    <name type="scientific">Panicum virgatum</name>
    <name type="common">Blackwell switchgrass</name>
    <dbReference type="NCBI Taxonomy" id="38727"/>
    <lineage>
        <taxon>Eukaryota</taxon>
        <taxon>Viridiplantae</taxon>
        <taxon>Streptophyta</taxon>
        <taxon>Embryophyta</taxon>
        <taxon>Tracheophyta</taxon>
        <taxon>Spermatophyta</taxon>
        <taxon>Magnoliopsida</taxon>
        <taxon>Liliopsida</taxon>
        <taxon>Poales</taxon>
        <taxon>Poaceae</taxon>
        <taxon>PACMAD clade</taxon>
        <taxon>Panicoideae</taxon>
        <taxon>Panicodae</taxon>
        <taxon>Paniceae</taxon>
        <taxon>Panicinae</taxon>
        <taxon>Panicum</taxon>
        <taxon>Panicum sect. Hiantes</taxon>
    </lineage>
</organism>
<evidence type="ECO:0000256" key="5">
    <source>
        <dbReference type="ARBA" id="ARBA00022840"/>
    </source>
</evidence>
<keyword evidence="14" id="KW-1185">Reference proteome</keyword>
<dbReference type="InterPro" id="IPR027417">
    <property type="entry name" value="P-loop_NTPase"/>
</dbReference>
<dbReference type="EC" id="3.6.4.13" evidence="1"/>
<evidence type="ECO:0000259" key="12">
    <source>
        <dbReference type="PROSITE" id="PS51195"/>
    </source>
</evidence>
<name>A0A8T0QTT2_PANVG</name>
<protein>
    <recommendedName>
        <fullName evidence="1">RNA helicase</fullName>
        <ecNumber evidence="1">3.6.4.13</ecNumber>
    </recommendedName>
</protein>
<dbReference type="SUPFAM" id="SSF52540">
    <property type="entry name" value="P-loop containing nucleoside triphosphate hydrolases"/>
    <property type="match status" value="1"/>
</dbReference>
<keyword evidence="6" id="KW-0694">RNA-binding</keyword>
<feature type="region of interest" description="Disordered" evidence="9">
    <location>
        <begin position="222"/>
        <end position="275"/>
    </location>
</feature>
<feature type="compositionally biased region" description="Acidic residues" evidence="9">
    <location>
        <begin position="160"/>
        <end position="169"/>
    </location>
</feature>
<dbReference type="GO" id="GO:0016787">
    <property type="term" value="F:hydrolase activity"/>
    <property type="evidence" value="ECO:0007669"/>
    <property type="project" value="UniProtKB-KW"/>
</dbReference>
<dbReference type="InterPro" id="IPR000629">
    <property type="entry name" value="RNA-helicase_DEAD-box_CS"/>
</dbReference>
<dbReference type="Pfam" id="PF00270">
    <property type="entry name" value="DEAD"/>
    <property type="match status" value="1"/>
</dbReference>
<dbReference type="InterPro" id="IPR056149">
    <property type="entry name" value="PRP5/DDX46/KHDC4_KH"/>
</dbReference>
<evidence type="ECO:0000259" key="10">
    <source>
        <dbReference type="PROSITE" id="PS51192"/>
    </source>
</evidence>
<dbReference type="AlphaFoldDB" id="A0A8T0QTT2"/>
<evidence type="ECO:0000256" key="4">
    <source>
        <dbReference type="ARBA" id="ARBA00022806"/>
    </source>
</evidence>
<keyword evidence="4" id="KW-0347">Helicase</keyword>
<dbReference type="Pfam" id="PF23469">
    <property type="entry name" value="KH_12"/>
    <property type="match status" value="1"/>
</dbReference>
<evidence type="ECO:0000256" key="3">
    <source>
        <dbReference type="ARBA" id="ARBA00022801"/>
    </source>
</evidence>
<feature type="domain" description="Helicase C-terminal" evidence="11">
    <location>
        <begin position="515"/>
        <end position="676"/>
    </location>
</feature>
<feature type="region of interest" description="Disordered" evidence="9">
    <location>
        <begin position="686"/>
        <end position="733"/>
    </location>
</feature>
<dbReference type="InterPro" id="IPR001650">
    <property type="entry name" value="Helicase_C-like"/>
</dbReference>
<dbReference type="GO" id="GO:0003723">
    <property type="term" value="F:RNA binding"/>
    <property type="evidence" value="ECO:0007669"/>
    <property type="project" value="UniProtKB-KW"/>
</dbReference>
<dbReference type="Gene3D" id="3.40.50.300">
    <property type="entry name" value="P-loop containing nucleotide triphosphate hydrolases"/>
    <property type="match status" value="2"/>
</dbReference>
<evidence type="ECO:0000259" key="11">
    <source>
        <dbReference type="PROSITE" id="PS51194"/>
    </source>
</evidence>
<feature type="compositionally biased region" description="Basic and acidic residues" evidence="9">
    <location>
        <begin position="20"/>
        <end position="70"/>
    </location>
</feature>
<keyword evidence="3" id="KW-0378">Hydrolase</keyword>
<comment type="caution">
    <text evidence="13">The sequence shown here is derived from an EMBL/GenBank/DDBJ whole genome shotgun (WGS) entry which is preliminary data.</text>
</comment>
<feature type="compositionally biased region" description="Basic and acidic residues" evidence="9">
    <location>
        <begin position="717"/>
        <end position="730"/>
    </location>
</feature>
<evidence type="ECO:0000313" key="14">
    <source>
        <dbReference type="Proteomes" id="UP000823388"/>
    </source>
</evidence>
<dbReference type="SMART" id="SM00490">
    <property type="entry name" value="HELICc"/>
    <property type="match status" value="1"/>
</dbReference>
<dbReference type="PROSITE" id="PS51194">
    <property type="entry name" value="HELICASE_CTER"/>
    <property type="match status" value="1"/>
</dbReference>
<dbReference type="InterPro" id="IPR014014">
    <property type="entry name" value="RNA_helicase_DEAD_Q_motif"/>
</dbReference>
<evidence type="ECO:0000256" key="7">
    <source>
        <dbReference type="ARBA" id="ARBA00038511"/>
    </source>
</evidence>
<feature type="short sequence motif" description="Q motif" evidence="8">
    <location>
        <begin position="295"/>
        <end position="323"/>
    </location>
</feature>
<feature type="domain" description="Helicase ATP-binding" evidence="10">
    <location>
        <begin position="326"/>
        <end position="504"/>
    </location>
</feature>
<feature type="region of interest" description="Disordered" evidence="9">
    <location>
        <begin position="1"/>
        <end position="198"/>
    </location>
</feature>
<dbReference type="Proteomes" id="UP000823388">
    <property type="component" value="Chromosome 6N"/>
</dbReference>
<evidence type="ECO:0000313" key="13">
    <source>
        <dbReference type="EMBL" id="KAG2576420.1"/>
    </source>
</evidence>
<evidence type="ECO:0000256" key="2">
    <source>
        <dbReference type="ARBA" id="ARBA00022741"/>
    </source>
</evidence>
<dbReference type="PROSITE" id="PS51192">
    <property type="entry name" value="HELICASE_ATP_BIND_1"/>
    <property type="match status" value="1"/>
</dbReference>
<evidence type="ECO:0000256" key="6">
    <source>
        <dbReference type="ARBA" id="ARBA00022884"/>
    </source>
</evidence>
<dbReference type="FunFam" id="3.40.50.300:FF:000079">
    <property type="entry name" value="probable ATP-dependent RNA helicase DDX17"/>
    <property type="match status" value="1"/>
</dbReference>
<dbReference type="PROSITE" id="PS51195">
    <property type="entry name" value="Q_MOTIF"/>
    <property type="match status" value="1"/>
</dbReference>
<dbReference type="PROSITE" id="PS00039">
    <property type="entry name" value="DEAD_ATP_HELICASE"/>
    <property type="match status" value="1"/>
</dbReference>
<reference evidence="13" key="1">
    <citation type="submission" date="2020-05" db="EMBL/GenBank/DDBJ databases">
        <title>WGS assembly of Panicum virgatum.</title>
        <authorList>
            <person name="Lovell J.T."/>
            <person name="Jenkins J."/>
            <person name="Shu S."/>
            <person name="Juenger T.E."/>
            <person name="Schmutz J."/>
        </authorList>
    </citation>
    <scope>NUCLEOTIDE SEQUENCE</scope>
    <source>
        <strain evidence="13">AP13</strain>
    </source>
</reference>
<comment type="similarity">
    <text evidence="7">Belongs to the DEAD box helicase family. DDX46/PRP5 subfamily.</text>
</comment>
<dbReference type="PANTHER" id="PTHR47958">
    <property type="entry name" value="ATP-DEPENDENT RNA HELICASE DBP3"/>
    <property type="match status" value="1"/>
</dbReference>
<dbReference type="InterPro" id="IPR011545">
    <property type="entry name" value="DEAD/DEAH_box_helicase_dom"/>
</dbReference>